<dbReference type="RefSeq" id="WP_162358495.1">
    <property type="nucleotide sequence ID" value="NZ_CP048209.1"/>
</dbReference>
<accession>A0A6C0G2X5</accession>
<dbReference type="KEGG" id="plyc:GXP70_20155"/>
<name>A0A6C0G2X5_9BACL</name>
<keyword evidence="2" id="KW-1185">Reference proteome</keyword>
<dbReference type="Proteomes" id="UP000476064">
    <property type="component" value="Chromosome"/>
</dbReference>
<organism evidence="1 2">
    <name type="scientific">Paenibacillus lycopersici</name>
    <dbReference type="NCBI Taxonomy" id="2704462"/>
    <lineage>
        <taxon>Bacteria</taxon>
        <taxon>Bacillati</taxon>
        <taxon>Bacillota</taxon>
        <taxon>Bacilli</taxon>
        <taxon>Bacillales</taxon>
        <taxon>Paenibacillaceae</taxon>
        <taxon>Paenibacillus</taxon>
    </lineage>
</organism>
<gene>
    <name evidence="1" type="ORF">GXP70_20155</name>
</gene>
<dbReference type="AlphaFoldDB" id="A0A6C0G2X5"/>
<sequence length="288" mass="32134">MENTRKPARSVQAAHTAQTVRITQAAQFAHYIGIDYSGKGLPSQRHTAIQIFEAGTEGEPVRAQGMSSWSRQGVYRYLSERLEAQRAGRLGPMIVGMDHGLSFPLSYFQADTPVKPRLTSWMDFMAHFHDMWSGAMTGTVASVRAATLPYADPRELRLTEKFTPAAKSVLNLNPTLISVAFSTHAGLPWLYALRSAYPDVLHVWPYDGLHPAPGMSVIAEAYPSLLYHRYAYPTELTKRDEKDAYAIARWLQEQDSGGALRLYMGLPTLNERQLAEIVPLEGWILGVL</sequence>
<protein>
    <submittedName>
        <fullName evidence="1">Uncharacterized protein</fullName>
    </submittedName>
</protein>
<evidence type="ECO:0000313" key="2">
    <source>
        <dbReference type="Proteomes" id="UP000476064"/>
    </source>
</evidence>
<proteinExistence type="predicted"/>
<evidence type="ECO:0000313" key="1">
    <source>
        <dbReference type="EMBL" id="QHT62061.1"/>
    </source>
</evidence>
<reference evidence="1 2" key="1">
    <citation type="submission" date="2020-01" db="EMBL/GenBank/DDBJ databases">
        <title>Paenibacillus sp. nov., isolated from tomato rhizosphere.</title>
        <authorList>
            <person name="Weon H.-Y."/>
            <person name="Lee S.A."/>
        </authorList>
    </citation>
    <scope>NUCLEOTIDE SEQUENCE [LARGE SCALE GENOMIC DNA]</scope>
    <source>
        <strain evidence="1 2">12200R-189</strain>
    </source>
</reference>
<dbReference type="EMBL" id="CP048209">
    <property type="protein sequence ID" value="QHT62061.1"/>
    <property type="molecule type" value="Genomic_DNA"/>
</dbReference>